<feature type="binding site" evidence="2">
    <location>
        <position position="153"/>
    </location>
    <ligand>
        <name>Mg(2+)</name>
        <dbReference type="ChEBI" id="CHEBI:18420"/>
        <note>catalytic</note>
    </ligand>
</feature>
<dbReference type="EMBL" id="JTHE03000022">
    <property type="protein sequence ID" value="MCM1981800.1"/>
    <property type="molecule type" value="Genomic_DNA"/>
</dbReference>
<organism evidence="5 6">
    <name type="scientific">Lyngbya confervoides BDU141951</name>
    <dbReference type="NCBI Taxonomy" id="1574623"/>
    <lineage>
        <taxon>Bacteria</taxon>
        <taxon>Bacillati</taxon>
        <taxon>Cyanobacteriota</taxon>
        <taxon>Cyanophyceae</taxon>
        <taxon>Oscillatoriophycideae</taxon>
        <taxon>Oscillatoriales</taxon>
        <taxon>Microcoleaceae</taxon>
        <taxon>Lyngbya</taxon>
    </lineage>
</organism>
<keyword evidence="6" id="KW-1185">Reference proteome</keyword>
<dbReference type="PROSITE" id="PS51257">
    <property type="entry name" value="PROKAR_LIPOPROTEIN"/>
    <property type="match status" value="1"/>
</dbReference>
<feature type="domain" description="DNA/RNA non-specific endonuclease/pyrophosphatase/phosphodiesterase" evidence="4">
    <location>
        <begin position="59"/>
        <end position="266"/>
    </location>
</feature>
<dbReference type="PANTHER" id="PTHR13966">
    <property type="entry name" value="ENDONUCLEASE RELATED"/>
    <property type="match status" value="1"/>
</dbReference>
<evidence type="ECO:0000256" key="1">
    <source>
        <dbReference type="PIRSR" id="PIRSR640255-1"/>
    </source>
</evidence>
<dbReference type="AlphaFoldDB" id="A0ABD4SZN5"/>
<dbReference type="InterPro" id="IPR040255">
    <property type="entry name" value="Non-specific_endonuclease"/>
</dbReference>
<dbReference type="GO" id="GO:0004519">
    <property type="term" value="F:endonuclease activity"/>
    <property type="evidence" value="ECO:0007669"/>
    <property type="project" value="UniProtKB-KW"/>
</dbReference>
<dbReference type="CDD" id="cd00091">
    <property type="entry name" value="NUC"/>
    <property type="match status" value="1"/>
</dbReference>
<evidence type="ECO:0000259" key="4">
    <source>
        <dbReference type="SMART" id="SM00892"/>
    </source>
</evidence>
<sequence>MASWTLRRWQSIAGMMVLLLSLSSVMGCQLRDSHSTHLSLGNPTHAQPRASRTDNYLQIKPQYALAYSQKLGRARWVSWQLNQTWLGEVDRQNDFRPDPGLPPDWPPIFPSDYRRTGYDRGHWVPSSDRTRTVEDNSSTFLMTNIMPQAPDNNQGPWVELEKDCRTWVQSGQSLYILAGGYGERPAVAGGKLVPPARLWKVIVRVNSLDGKQPVTPRQIDSQTTLIAVDMPNAQGIRDRPWQDYQVTVDQIEAATGLNLLSRIPTKLQKNLERQRFPILKPKSAPEPIIP</sequence>
<gene>
    <name evidence="5" type="ORF">QQ91_0003010</name>
</gene>
<dbReference type="SUPFAM" id="SSF54060">
    <property type="entry name" value="His-Me finger endonucleases"/>
    <property type="match status" value="1"/>
</dbReference>
<keyword evidence="5" id="KW-0255">Endonuclease</keyword>
<keyword evidence="5" id="KW-0540">Nuclease</keyword>
<keyword evidence="5" id="KW-0378">Hydrolase</keyword>
<evidence type="ECO:0000313" key="5">
    <source>
        <dbReference type="EMBL" id="MCM1981800.1"/>
    </source>
</evidence>
<dbReference type="InterPro" id="IPR001604">
    <property type="entry name" value="Endo_G_ENPP1-like_dom"/>
</dbReference>
<dbReference type="InterPro" id="IPR044925">
    <property type="entry name" value="His-Me_finger_sf"/>
</dbReference>
<evidence type="ECO:0000259" key="3">
    <source>
        <dbReference type="SMART" id="SM00477"/>
    </source>
</evidence>
<feature type="active site" description="Proton acceptor" evidence="1">
    <location>
        <position position="122"/>
    </location>
</feature>
<dbReference type="Pfam" id="PF01223">
    <property type="entry name" value="Endonuclease_NS"/>
    <property type="match status" value="1"/>
</dbReference>
<reference evidence="5 6" key="1">
    <citation type="journal article" date="2015" name="Genome Announc.">
        <title>Draft Genome Sequence of Filamentous Marine Cyanobacterium Lyngbya confervoides Strain BDU141951.</title>
        <authorList>
            <person name="Chandrababunaidu M.M."/>
            <person name="Sen D."/>
            <person name="Tripathy S."/>
        </authorList>
    </citation>
    <scope>NUCLEOTIDE SEQUENCE [LARGE SCALE GENOMIC DNA]</scope>
    <source>
        <strain evidence="5 6">BDU141951</strain>
    </source>
</reference>
<dbReference type="Proteomes" id="UP000031561">
    <property type="component" value="Unassembled WGS sequence"/>
</dbReference>
<dbReference type="SMART" id="SM00892">
    <property type="entry name" value="Endonuclease_NS"/>
    <property type="match status" value="1"/>
</dbReference>
<dbReference type="InterPro" id="IPR044929">
    <property type="entry name" value="DNA/RNA_non-sp_Endonuclease_sf"/>
</dbReference>
<evidence type="ECO:0000313" key="6">
    <source>
        <dbReference type="Proteomes" id="UP000031561"/>
    </source>
</evidence>
<proteinExistence type="predicted"/>
<name>A0ABD4SZN5_9CYAN</name>
<accession>A0ABD4SZN5</accession>
<feature type="domain" description="ENPP1-3/EXOG-like endonuclease/phosphodiesterase" evidence="3">
    <location>
        <begin position="60"/>
        <end position="266"/>
    </location>
</feature>
<dbReference type="InterPro" id="IPR020821">
    <property type="entry name" value="ENPP1-3/EXOG-like_nuc-like"/>
</dbReference>
<protein>
    <submittedName>
        <fullName evidence="5">DNA/RNA non-specific endonuclease</fullName>
    </submittedName>
</protein>
<dbReference type="RefSeq" id="WP_201277291.1">
    <property type="nucleotide sequence ID" value="NZ_JTHE03000022.1"/>
</dbReference>
<evidence type="ECO:0000256" key="2">
    <source>
        <dbReference type="PIRSR" id="PIRSR640255-2"/>
    </source>
</evidence>
<keyword evidence="2" id="KW-0479">Metal-binding</keyword>
<dbReference type="PANTHER" id="PTHR13966:SF5">
    <property type="entry name" value="ENDONUCLEASE G, MITOCHONDRIAL"/>
    <property type="match status" value="1"/>
</dbReference>
<dbReference type="Gene3D" id="3.40.570.10">
    <property type="entry name" value="Extracellular Endonuclease, subunit A"/>
    <property type="match status" value="1"/>
</dbReference>
<dbReference type="SMART" id="SM00477">
    <property type="entry name" value="NUC"/>
    <property type="match status" value="1"/>
</dbReference>
<comment type="caution">
    <text evidence="5">The sequence shown here is derived from an EMBL/GenBank/DDBJ whole genome shotgun (WGS) entry which is preliminary data.</text>
</comment>